<dbReference type="EMBL" id="PXZH01000003">
    <property type="protein sequence ID" value="RST89094.1"/>
    <property type="molecule type" value="Genomic_DNA"/>
</dbReference>
<accession>A0A429Z615</accession>
<organism evidence="1 2">
    <name type="scientific">Vagococcus humatus</name>
    <dbReference type="NCBI Taxonomy" id="1889241"/>
    <lineage>
        <taxon>Bacteria</taxon>
        <taxon>Bacillati</taxon>
        <taxon>Bacillota</taxon>
        <taxon>Bacilli</taxon>
        <taxon>Lactobacillales</taxon>
        <taxon>Enterococcaceae</taxon>
        <taxon>Vagococcus</taxon>
    </lineage>
</organism>
<sequence length="162" mass="19061">MKLLRNGETVEYPIELILPMYVHHKYKLMWNSIEMNFEQLDNLTSFSNEFKTVARLDYIVKSLPEDERKTFELLTYIEPFNARDIDIFNLQPNENRTVLKFISKGKGFDAAYLNEKLAPMYLGKKSIPKKVYKSLLESLENGLVEVQRQVTEGELFLEDMLI</sequence>
<dbReference type="RefSeq" id="WP_125943521.1">
    <property type="nucleotide sequence ID" value="NZ_PXZH01000003.1"/>
</dbReference>
<reference evidence="1 2" key="1">
    <citation type="submission" date="2018-03" db="EMBL/GenBank/DDBJ databases">
        <authorList>
            <person name="Gulvik C.A."/>
        </authorList>
    </citation>
    <scope>NUCLEOTIDE SEQUENCE [LARGE SCALE GENOMIC DNA]</scope>
    <source>
        <strain evidence="1 2">JCM 31581</strain>
    </source>
</reference>
<protein>
    <submittedName>
        <fullName evidence="1">Uncharacterized protein</fullName>
    </submittedName>
</protein>
<name>A0A429Z615_9ENTE</name>
<dbReference type="Proteomes" id="UP000277864">
    <property type="component" value="Unassembled WGS sequence"/>
</dbReference>
<evidence type="ECO:0000313" key="1">
    <source>
        <dbReference type="EMBL" id="RST89094.1"/>
    </source>
</evidence>
<evidence type="ECO:0000313" key="2">
    <source>
        <dbReference type="Proteomes" id="UP000277864"/>
    </source>
</evidence>
<keyword evidence="2" id="KW-1185">Reference proteome</keyword>
<comment type="caution">
    <text evidence="1">The sequence shown here is derived from an EMBL/GenBank/DDBJ whole genome shotgun (WGS) entry which is preliminary data.</text>
</comment>
<gene>
    <name evidence="1" type="ORF">C7P63_07345</name>
</gene>
<dbReference type="AlphaFoldDB" id="A0A429Z615"/>
<proteinExistence type="predicted"/>